<dbReference type="InterPro" id="IPR052579">
    <property type="entry name" value="Zinc_finger_SWIM"/>
</dbReference>
<dbReference type="OrthoDB" id="1923014at2759"/>
<evidence type="ECO:0000313" key="2">
    <source>
        <dbReference type="RefSeq" id="XP_014489800.1"/>
    </source>
</evidence>
<keyword evidence="1" id="KW-1185">Reference proteome</keyword>
<reference evidence="2" key="1">
    <citation type="submission" date="2025-08" db="UniProtKB">
        <authorList>
            <consortium name="RefSeq"/>
        </authorList>
    </citation>
    <scope>IDENTIFICATION</scope>
    <source>
        <tissue evidence="2">Leaf</tissue>
    </source>
</reference>
<proteinExistence type="predicted"/>
<gene>
    <name evidence="2" type="primary">LOC106752603</name>
</gene>
<name>A0A1S3T7Q5_VIGRR</name>
<dbReference type="GeneID" id="106752603"/>
<evidence type="ECO:0000313" key="1">
    <source>
        <dbReference type="Proteomes" id="UP000087766"/>
    </source>
</evidence>
<dbReference type="RefSeq" id="XP_014489800.1">
    <property type="nucleotide sequence ID" value="XM_014634314.1"/>
</dbReference>
<organism evidence="1 2">
    <name type="scientific">Vigna radiata var. radiata</name>
    <name type="common">Mung bean</name>
    <name type="synonym">Phaseolus aureus</name>
    <dbReference type="NCBI Taxonomy" id="3916"/>
    <lineage>
        <taxon>Eukaryota</taxon>
        <taxon>Viridiplantae</taxon>
        <taxon>Streptophyta</taxon>
        <taxon>Embryophyta</taxon>
        <taxon>Tracheophyta</taxon>
        <taxon>Spermatophyta</taxon>
        <taxon>Magnoliopsida</taxon>
        <taxon>eudicotyledons</taxon>
        <taxon>Gunneridae</taxon>
        <taxon>Pentapetalae</taxon>
        <taxon>rosids</taxon>
        <taxon>fabids</taxon>
        <taxon>Fabales</taxon>
        <taxon>Fabaceae</taxon>
        <taxon>Papilionoideae</taxon>
        <taxon>50 kb inversion clade</taxon>
        <taxon>NPAAA clade</taxon>
        <taxon>indigoferoid/millettioid clade</taxon>
        <taxon>Phaseoleae</taxon>
        <taxon>Vigna</taxon>
    </lineage>
</organism>
<protein>
    <submittedName>
        <fullName evidence="2">Uncharacterized protein LOC106752603</fullName>
    </submittedName>
</protein>
<dbReference type="AlphaFoldDB" id="A0A1S3T7Q5"/>
<dbReference type="Proteomes" id="UP000087766">
    <property type="component" value="Unplaced"/>
</dbReference>
<sequence>MDNYPFLDSQINYDFMSEFSSFLNEVGEGDYTDKFFTEQIFPSHVDLIEWVRKIAFKLVFVVVIIRSDIAIGEAGRKTFIVLCYERSEKYRKYKTNIQRSVSGTRKCECLFRLRGKPKGHGWVLKVMCGYHNHELTETLVGHPFAGRLNAAEQSILVDMTKSQVKFSNILLTLKEHNENDVTTIKQMYNVRYTNKRSLRGSRTEMQ</sequence>
<dbReference type="KEGG" id="vra:106752603"/>
<dbReference type="PANTHER" id="PTHR31569:SF4">
    <property type="entry name" value="SWIM-TYPE DOMAIN-CONTAINING PROTEIN"/>
    <property type="match status" value="1"/>
</dbReference>
<accession>A0A1S3T7Q5</accession>
<dbReference type="PANTHER" id="PTHR31569">
    <property type="entry name" value="SWIM-TYPE DOMAIN-CONTAINING PROTEIN"/>
    <property type="match status" value="1"/>
</dbReference>